<organism evidence="4 6">
    <name type="scientific">Didymodactylos carnosus</name>
    <dbReference type="NCBI Taxonomy" id="1234261"/>
    <lineage>
        <taxon>Eukaryota</taxon>
        <taxon>Metazoa</taxon>
        <taxon>Spiralia</taxon>
        <taxon>Gnathifera</taxon>
        <taxon>Rotifera</taxon>
        <taxon>Eurotatoria</taxon>
        <taxon>Bdelloidea</taxon>
        <taxon>Philodinida</taxon>
        <taxon>Philodinidae</taxon>
        <taxon>Didymodactylos</taxon>
    </lineage>
</organism>
<sequence length="761" mass="84377">MDLPDNESRAAAAVLRSQHTPGSLVTHTGTGLSFEYGNLGLSANFFGTYVYSKDAEPKPESSSVNRQSVQSDVEDCADDASGNVEKVMDGNTLRCELCDRVFSSRRGRSNHMRQTHTREYNETIEVASTQPKWSEDEARLLAEKEAALPANTKFVNKTLAAGSSRSIQAISSKRATVHYNALLAEVRRKIAGEAQIARTLGSASNVHESSELLNSSNLAAQMPARYSWTSDRESIANDVDQAKCPDIKQYVRNNILDVGEHIVNISDGMLDALVEFADNGMVLMDPVQQSLEALMLTIGNVQCSQQQGAALRNTDAREFIPRIRRKRQRYAHHQYLYKHDRSNLAAELFDGVNSTAECPPIGIAYEHFQNVWSEVTKDKGAFVRGKEVGADILLAPITLEDITWALKNTPKETAKGPDQLPLWKLKKIKTHELWAAMNVWLGSRRVPASLKLNRTKLLPKGTAQLDNIKNWRPITIASVLIRLFNKILAKRMSKVFQTDARQRGFKPLNGAGQNIAMLHHLIRHARTHKRDLYVCLLDVSKAFDSVPHDSVIRALLRKGAPDEFIKLVENQYTGAFTSLSYADKSSLLIKLKRGVKQGDPVSSILFNLVLDELFEILGDRFGYNLEGVGKANAMAFADDLALVSGSRIGLQCLLDTTVDFLAARGLELNVKKCVSIVLLKGYRGKKSKVATQPMFDVRGESISMLGYSDAVKYLGIKFTSLGAVDSKVTVDAIKASLKALKVSALKPHQKLYMLRFHLVPR</sequence>
<dbReference type="Proteomes" id="UP000677228">
    <property type="component" value="Unassembled WGS sequence"/>
</dbReference>
<dbReference type="EMBL" id="CAJOBA010050387">
    <property type="protein sequence ID" value="CAF4233784.1"/>
    <property type="molecule type" value="Genomic_DNA"/>
</dbReference>
<dbReference type="EMBL" id="CAJNOK010028593">
    <property type="protein sequence ID" value="CAF1436685.1"/>
    <property type="molecule type" value="Genomic_DNA"/>
</dbReference>
<dbReference type="SMART" id="SM00355">
    <property type="entry name" value="ZnF_C2H2"/>
    <property type="match status" value="1"/>
</dbReference>
<dbReference type="PANTHER" id="PTHR19446">
    <property type="entry name" value="REVERSE TRANSCRIPTASES"/>
    <property type="match status" value="1"/>
</dbReference>
<dbReference type="PROSITE" id="PS50878">
    <property type="entry name" value="RT_POL"/>
    <property type="match status" value="1"/>
</dbReference>
<dbReference type="AlphaFoldDB" id="A0A8S2FEA6"/>
<dbReference type="InterPro" id="IPR043502">
    <property type="entry name" value="DNA/RNA_pol_sf"/>
</dbReference>
<evidence type="ECO:0000259" key="2">
    <source>
        <dbReference type="PROSITE" id="PS50157"/>
    </source>
</evidence>
<dbReference type="Pfam" id="PF00078">
    <property type="entry name" value="RVT_1"/>
    <property type="match status" value="1"/>
</dbReference>
<evidence type="ECO:0008006" key="7">
    <source>
        <dbReference type="Google" id="ProtNLM"/>
    </source>
</evidence>
<evidence type="ECO:0000259" key="3">
    <source>
        <dbReference type="PROSITE" id="PS50878"/>
    </source>
</evidence>
<keyword evidence="1" id="KW-0863">Zinc-finger</keyword>
<dbReference type="PROSITE" id="PS00028">
    <property type="entry name" value="ZINC_FINGER_C2H2_1"/>
    <property type="match status" value="1"/>
</dbReference>
<feature type="non-terminal residue" evidence="4">
    <location>
        <position position="761"/>
    </location>
</feature>
<evidence type="ECO:0000313" key="6">
    <source>
        <dbReference type="Proteomes" id="UP000677228"/>
    </source>
</evidence>
<dbReference type="InterPro" id="IPR013087">
    <property type="entry name" value="Znf_C2H2_type"/>
</dbReference>
<dbReference type="CDD" id="cd01650">
    <property type="entry name" value="RT_nLTR_like"/>
    <property type="match status" value="1"/>
</dbReference>
<dbReference type="PROSITE" id="PS50157">
    <property type="entry name" value="ZINC_FINGER_C2H2_2"/>
    <property type="match status" value="1"/>
</dbReference>
<comment type="caution">
    <text evidence="4">The sequence shown here is derived from an EMBL/GenBank/DDBJ whole genome shotgun (WGS) entry which is preliminary data.</text>
</comment>
<gene>
    <name evidence="4" type="ORF">OVA965_LOCUS34272</name>
    <name evidence="5" type="ORF">TMI583_LOCUS35185</name>
</gene>
<keyword evidence="1" id="KW-0479">Metal-binding</keyword>
<evidence type="ECO:0000313" key="4">
    <source>
        <dbReference type="EMBL" id="CAF1436685.1"/>
    </source>
</evidence>
<evidence type="ECO:0000256" key="1">
    <source>
        <dbReference type="PROSITE-ProRule" id="PRU00042"/>
    </source>
</evidence>
<protein>
    <recommendedName>
        <fullName evidence="7">Reverse transcriptase</fullName>
    </recommendedName>
</protein>
<accession>A0A8S2FEA6</accession>
<evidence type="ECO:0000313" key="5">
    <source>
        <dbReference type="EMBL" id="CAF4233784.1"/>
    </source>
</evidence>
<dbReference type="GO" id="GO:0008270">
    <property type="term" value="F:zinc ion binding"/>
    <property type="evidence" value="ECO:0007669"/>
    <property type="project" value="UniProtKB-KW"/>
</dbReference>
<feature type="domain" description="C2H2-type" evidence="2">
    <location>
        <begin position="93"/>
        <end position="121"/>
    </location>
</feature>
<reference evidence="4" key="1">
    <citation type="submission" date="2021-02" db="EMBL/GenBank/DDBJ databases">
        <authorList>
            <person name="Nowell W R."/>
        </authorList>
    </citation>
    <scope>NUCLEOTIDE SEQUENCE</scope>
</reference>
<proteinExistence type="predicted"/>
<keyword evidence="1" id="KW-0862">Zinc</keyword>
<name>A0A8S2FEA6_9BILA</name>
<dbReference type="Proteomes" id="UP000682733">
    <property type="component" value="Unassembled WGS sequence"/>
</dbReference>
<dbReference type="SUPFAM" id="SSF56672">
    <property type="entry name" value="DNA/RNA polymerases"/>
    <property type="match status" value="1"/>
</dbReference>
<feature type="domain" description="Reverse transcriptase" evidence="3">
    <location>
        <begin position="439"/>
        <end position="702"/>
    </location>
</feature>
<dbReference type="InterPro" id="IPR000477">
    <property type="entry name" value="RT_dom"/>
</dbReference>